<feature type="transmembrane region" description="Helical" evidence="1">
    <location>
        <begin position="108"/>
        <end position="128"/>
    </location>
</feature>
<reference evidence="3" key="1">
    <citation type="submission" date="2024-06" db="EMBL/GenBank/DDBJ databases">
        <title>A Novel Isolate, Dehalogenimonas sp. Strain 4OHTPN, Dechlorinates Aromatic 4 Hydroxy chlorothalonil by a Novel Reductive Dehalogenase.</title>
        <authorList>
            <person name="Liu G."/>
        </authorList>
    </citation>
    <scope>NUCLEOTIDE SEQUENCE</scope>
    <source>
        <strain evidence="3">4OHTPN</strain>
    </source>
</reference>
<feature type="transmembrane region" description="Helical" evidence="1">
    <location>
        <begin position="36"/>
        <end position="53"/>
    </location>
</feature>
<organism evidence="3">
    <name type="scientific">Dehalogenimonas sp. 4OHTPN</name>
    <dbReference type="NCBI Taxonomy" id="3166643"/>
    <lineage>
        <taxon>Bacteria</taxon>
        <taxon>Bacillati</taxon>
        <taxon>Chloroflexota</taxon>
        <taxon>Dehalococcoidia</taxon>
        <taxon>Dehalococcoidales</taxon>
        <taxon>Dehalococcoidaceae</taxon>
        <taxon>Dehalogenimonas</taxon>
    </lineage>
</organism>
<dbReference type="Gene3D" id="1.20.144.10">
    <property type="entry name" value="Phosphatidic acid phosphatase type 2/haloperoxidase"/>
    <property type="match status" value="1"/>
</dbReference>
<feature type="domain" description="Phosphatidic acid phosphatase type 2/haloperoxidase" evidence="2">
    <location>
        <begin position="65"/>
        <end position="173"/>
    </location>
</feature>
<accession>A0AAU8G7B4</accession>
<sequence>METLIRIDQSLTLFLNHVAGRLGFIDEVIKGLANDYFIMVGGALGLFFLWFGSRQREGRRTGQEIVLQAAAAIGLTTLTVYLVNIFFYRTRPFDEIAVNALLYQPTDSSFPANSASVLFGLAFTIWLGNRKYGRIFLTGAAAHSVARVIAGMHYPGDIAGGMMVGLAIAFFTRLVFKMLKPFIKHILSLGKIFYLAD</sequence>
<feature type="transmembrane region" description="Helical" evidence="1">
    <location>
        <begin position="65"/>
        <end position="88"/>
    </location>
</feature>
<dbReference type="RefSeq" id="WP_353713928.1">
    <property type="nucleotide sequence ID" value="NZ_CP159307.1"/>
</dbReference>
<name>A0AAU8G7B4_9CHLR</name>
<feature type="transmembrane region" description="Helical" evidence="1">
    <location>
        <begin position="135"/>
        <end position="152"/>
    </location>
</feature>
<evidence type="ECO:0000313" key="3">
    <source>
        <dbReference type="EMBL" id="XCH32655.1"/>
    </source>
</evidence>
<dbReference type="InterPro" id="IPR000326">
    <property type="entry name" value="PAP2/HPO"/>
</dbReference>
<dbReference type="InterPro" id="IPR036938">
    <property type="entry name" value="PAP2/HPO_sf"/>
</dbReference>
<dbReference type="AlphaFoldDB" id="A0AAU8G7B4"/>
<dbReference type="SMART" id="SM00014">
    <property type="entry name" value="acidPPc"/>
    <property type="match status" value="1"/>
</dbReference>
<keyword evidence="1" id="KW-1133">Transmembrane helix</keyword>
<dbReference type="Pfam" id="PF01569">
    <property type="entry name" value="PAP2"/>
    <property type="match status" value="1"/>
</dbReference>
<keyword evidence="1" id="KW-0812">Transmembrane</keyword>
<protein>
    <submittedName>
        <fullName evidence="3">Phosphatase PAP2 family protein</fullName>
    </submittedName>
</protein>
<evidence type="ECO:0000256" key="1">
    <source>
        <dbReference type="SAM" id="Phobius"/>
    </source>
</evidence>
<evidence type="ECO:0000259" key="2">
    <source>
        <dbReference type="SMART" id="SM00014"/>
    </source>
</evidence>
<dbReference type="SUPFAM" id="SSF48317">
    <property type="entry name" value="Acid phosphatase/Vanadium-dependent haloperoxidase"/>
    <property type="match status" value="1"/>
</dbReference>
<proteinExistence type="predicted"/>
<dbReference type="EMBL" id="CP159307">
    <property type="protein sequence ID" value="XCH32655.1"/>
    <property type="molecule type" value="Genomic_DNA"/>
</dbReference>
<keyword evidence="1" id="KW-0472">Membrane</keyword>
<gene>
    <name evidence="3" type="ORF">ABV300_05660</name>
</gene>
<feature type="transmembrane region" description="Helical" evidence="1">
    <location>
        <begin position="158"/>
        <end position="176"/>
    </location>
</feature>